<protein>
    <submittedName>
        <fullName evidence="2">Uncharacterized protein</fullName>
    </submittedName>
</protein>
<proteinExistence type="predicted"/>
<evidence type="ECO:0000313" key="2">
    <source>
        <dbReference type="EMBL" id="ANN65668.1"/>
    </source>
</evidence>
<reference evidence="2 3" key="1">
    <citation type="submission" date="2016-06" db="EMBL/GenBank/DDBJ databases">
        <title>Complete genome sequences of Bordetella bronchialis and Bordetella flabilis.</title>
        <authorList>
            <person name="LiPuma J.J."/>
            <person name="Spilker T."/>
        </authorList>
    </citation>
    <scope>NUCLEOTIDE SEQUENCE [LARGE SCALE GENOMIC DNA]</scope>
    <source>
        <strain evidence="2 3">AU3182</strain>
    </source>
</reference>
<feature type="compositionally biased region" description="Polar residues" evidence="1">
    <location>
        <begin position="70"/>
        <end position="81"/>
    </location>
</feature>
<evidence type="ECO:0000313" key="3">
    <source>
        <dbReference type="Proteomes" id="UP000091897"/>
    </source>
</evidence>
<sequence>MHPDLSLRPGLSAPLVPATGGFAPVRVDFRWTPGTARVDLPPQWCRMDTSARLVAMVSSDSRRAQGPAQPASQPGTSSQAASWPVPDDPSTSAAAATSALSAAWARAHVAADAVARAGTSAAASSAATAAAPAAVADGTNATAEFFHFFRAQHPGVQAHIGLVPHELHMGRAPYIDLRGVARVPGGGISETETVWDSCLVLANIPSQPVPPEHDLPSVLYFDVCLAGSPPTSGSLEPYVAQRQSDLATVTALMSALDKSPSFRKLIHHAIAQRNLPLAAPERWSIVLLSPIAERDGLPLYEAIGIRRTTRVMTLPLRDARPLGNHFYVFKGGGLMPMNPVCYAVRAMVAALTGANPLNPAPWMGADGRIDPQCVVALGAGERGAVDYLSQRILAELGLDYQWISPLAFAEGVLATPPGDTPPVWRLTDILRQAFDAIGGVGAVEQYVAWQDTYLRQQYP</sequence>
<dbReference type="Proteomes" id="UP000091897">
    <property type="component" value="Chromosome"/>
</dbReference>
<keyword evidence="3" id="KW-1185">Reference proteome</keyword>
<name>A0ABN4QXC2_9BORD</name>
<feature type="region of interest" description="Disordered" evidence="1">
    <location>
        <begin position="58"/>
        <end position="94"/>
    </location>
</feature>
<organism evidence="2 3">
    <name type="scientific">Bordetella bronchialis</name>
    <dbReference type="NCBI Taxonomy" id="463025"/>
    <lineage>
        <taxon>Bacteria</taxon>
        <taxon>Pseudomonadati</taxon>
        <taxon>Pseudomonadota</taxon>
        <taxon>Betaproteobacteria</taxon>
        <taxon>Burkholderiales</taxon>
        <taxon>Alcaligenaceae</taxon>
        <taxon>Bordetella</taxon>
    </lineage>
</organism>
<evidence type="ECO:0000256" key="1">
    <source>
        <dbReference type="SAM" id="MobiDB-lite"/>
    </source>
</evidence>
<dbReference type="RefSeq" id="WP_066344910.1">
    <property type="nucleotide sequence ID" value="NZ_CBCSFJ010000008.1"/>
</dbReference>
<accession>A0ABN4QXC2</accession>
<gene>
    <name evidence="2" type="ORF">BAU06_04595</name>
</gene>
<dbReference type="EMBL" id="CP016170">
    <property type="protein sequence ID" value="ANN65668.1"/>
    <property type="molecule type" value="Genomic_DNA"/>
</dbReference>